<feature type="compositionally biased region" description="Basic and acidic residues" evidence="4">
    <location>
        <begin position="728"/>
        <end position="741"/>
    </location>
</feature>
<dbReference type="GO" id="GO:0005634">
    <property type="term" value="C:nucleus"/>
    <property type="evidence" value="ECO:0007669"/>
    <property type="project" value="TreeGrafter"/>
</dbReference>
<organism evidence="6 7">
    <name type="scientific">Saccharomycodes ludwigii</name>
    <dbReference type="NCBI Taxonomy" id="36035"/>
    <lineage>
        <taxon>Eukaryota</taxon>
        <taxon>Fungi</taxon>
        <taxon>Dikarya</taxon>
        <taxon>Ascomycota</taxon>
        <taxon>Saccharomycotina</taxon>
        <taxon>Saccharomycetes</taxon>
        <taxon>Saccharomycodales</taxon>
        <taxon>Saccharomycodaceae</taxon>
        <taxon>Saccharomycodes</taxon>
    </lineage>
</organism>
<dbReference type="VEuPathDB" id="FungiDB:SCODWIG_00489"/>
<reference evidence="7" key="1">
    <citation type="submission" date="2018-06" db="EMBL/GenBank/DDBJ databases">
        <authorList>
            <person name="Guldener U."/>
        </authorList>
    </citation>
    <scope>NUCLEOTIDE SEQUENCE [LARGE SCALE GENOMIC DNA]</scope>
    <source>
        <strain evidence="7">UTAD17</strain>
    </source>
</reference>
<dbReference type="Gene3D" id="1.10.510.10">
    <property type="entry name" value="Transferase(Phosphotransferase) domain 1"/>
    <property type="match status" value="1"/>
</dbReference>
<protein>
    <recommendedName>
        <fullName evidence="5">Protein kinase domain-containing protein</fullName>
    </recommendedName>
</protein>
<dbReference type="SUPFAM" id="SSF56112">
    <property type="entry name" value="Protein kinase-like (PK-like)"/>
    <property type="match status" value="1"/>
</dbReference>
<dbReference type="GO" id="GO:0005524">
    <property type="term" value="F:ATP binding"/>
    <property type="evidence" value="ECO:0007669"/>
    <property type="project" value="UniProtKB-UniRule"/>
</dbReference>
<name>A0A376B220_9ASCO</name>
<evidence type="ECO:0000256" key="4">
    <source>
        <dbReference type="SAM" id="MobiDB-lite"/>
    </source>
</evidence>
<keyword evidence="1 3" id="KW-0547">Nucleotide-binding</keyword>
<feature type="compositionally biased region" description="Low complexity" evidence="4">
    <location>
        <begin position="129"/>
        <end position="147"/>
    </location>
</feature>
<feature type="compositionally biased region" description="Basic residues" evidence="4">
    <location>
        <begin position="68"/>
        <end position="83"/>
    </location>
</feature>
<feature type="compositionally biased region" description="Acidic residues" evidence="4">
    <location>
        <begin position="757"/>
        <end position="766"/>
    </location>
</feature>
<feature type="compositionally biased region" description="Low complexity" evidence="4">
    <location>
        <begin position="829"/>
        <end position="845"/>
    </location>
</feature>
<feature type="binding site" evidence="3">
    <location>
        <position position="338"/>
    </location>
    <ligand>
        <name>ATP</name>
        <dbReference type="ChEBI" id="CHEBI:30616"/>
    </ligand>
</feature>
<gene>
    <name evidence="6" type="ORF">SCODWIG_00489</name>
</gene>
<proteinExistence type="predicted"/>
<dbReference type="Gene3D" id="3.30.200.20">
    <property type="entry name" value="Phosphorylase Kinase, domain 1"/>
    <property type="match status" value="1"/>
</dbReference>
<feature type="compositionally biased region" description="Low complexity" evidence="4">
    <location>
        <begin position="37"/>
        <end position="54"/>
    </location>
</feature>
<feature type="domain" description="Protein kinase" evidence="5">
    <location>
        <begin position="308"/>
        <end position="625"/>
    </location>
</feature>
<evidence type="ECO:0000313" key="6">
    <source>
        <dbReference type="EMBL" id="SSD58728.1"/>
    </source>
</evidence>
<evidence type="ECO:0000256" key="3">
    <source>
        <dbReference type="PROSITE-ProRule" id="PRU10141"/>
    </source>
</evidence>
<keyword evidence="2 3" id="KW-0067">ATP-binding</keyword>
<keyword evidence="7" id="KW-1185">Reference proteome</keyword>
<feature type="region of interest" description="Disordered" evidence="4">
    <location>
        <begin position="821"/>
        <end position="861"/>
    </location>
</feature>
<dbReference type="PROSITE" id="PS00108">
    <property type="entry name" value="PROTEIN_KINASE_ST"/>
    <property type="match status" value="1"/>
</dbReference>
<dbReference type="InterPro" id="IPR000719">
    <property type="entry name" value="Prot_kinase_dom"/>
</dbReference>
<dbReference type="PROSITE" id="PS00107">
    <property type="entry name" value="PROTEIN_KINASE_ATP"/>
    <property type="match status" value="1"/>
</dbReference>
<sequence>MTMSMIPKDIRDSTPSAYEIAHNPKLIRPVTLASATSSIHSDTSSDASTSTVSSSKRDVYTADDSKQDRRHHHHHHHHHHHRPISRDDNTEDINPRKNTIKKEKSSLNPLKLFHKKNHDNDSSVNNTGSTSKNKLLSSSVSRSPSFSHGGANNAYNKSLKRNHTVTHETYRPRGNTVSIKNFGVNGTGILTMTGAGSTDSLNNTEGFNIRHSKSINGLNSNPFINDTTGVLSRKPTSSGIGMMQYNPYGTFSPNAGSGSGSSHDLGFYLTDGTGESNLLPLPIENPNDFLPPDLKQLNILLTDDFVIASDRKSLGKGASSDVRQIISKHRKKKVYALKKFCLFNKESPKHFYERCSKEYIIAKTLSRNKHIATTYYLMKIPTTSLMSRGWGFVMEYCTGGDLFNLILRPKWKKDPAGEKFCLFKQISLGIRFMHKVHGIAHRDIKPENVLLTENGVAKLTDFGVSEYGYNDPNDLDSGVRLSTAFVGSPPYTSPEVMLQKTAGEDKNGNSTAKPYDPFKMDCWSLGVVFFAMMYQCPPFTSAENTNAHYRDFMFSYDSYTNRYPEFKAKMNPKDNPKSLMHGPGGDSKWGREFQNTDASRVAWKLVDPNPETRYTIDDVFYDPWFQKIETCTLENNDNEGDDREGTIDDPNLPILTENIYDNFTNSVNKPTSNPFSHRSGPTTNNSLGESFSRRSSTKSMLDIAENATGRGITGLKMKKSSGVPLELPTDKEPSFVLKSDEGELPTVTEQKTKECVEANESDEENNDAGFKDASNRLNELSLEKHNNVISTNSSHNNSADDLSSSKSFILNFPSRVNNGLPNVNGNDIAPSNSSSSLNSRTPTASTPLDQVMNKKVIHRHL</sequence>
<dbReference type="GO" id="GO:0044773">
    <property type="term" value="P:mitotic DNA damage checkpoint signaling"/>
    <property type="evidence" value="ECO:0007669"/>
    <property type="project" value="TreeGrafter"/>
</dbReference>
<dbReference type="GO" id="GO:0004674">
    <property type="term" value="F:protein serine/threonine kinase activity"/>
    <property type="evidence" value="ECO:0007669"/>
    <property type="project" value="TreeGrafter"/>
</dbReference>
<dbReference type="OrthoDB" id="3972231at2759"/>
<evidence type="ECO:0000259" key="5">
    <source>
        <dbReference type="PROSITE" id="PS50011"/>
    </source>
</evidence>
<dbReference type="InterPro" id="IPR011009">
    <property type="entry name" value="Kinase-like_dom_sf"/>
</dbReference>
<feature type="region of interest" description="Disordered" evidence="4">
    <location>
        <begin position="37"/>
        <end position="169"/>
    </location>
</feature>
<feature type="region of interest" description="Disordered" evidence="4">
    <location>
        <begin position="719"/>
        <end position="771"/>
    </location>
</feature>
<feature type="compositionally biased region" description="Basic and acidic residues" evidence="4">
    <location>
        <begin position="55"/>
        <end position="67"/>
    </location>
</feature>
<dbReference type="InterPro" id="IPR017441">
    <property type="entry name" value="Protein_kinase_ATP_BS"/>
</dbReference>
<dbReference type="AlphaFoldDB" id="A0A376B220"/>
<dbReference type="PROSITE" id="PS50011">
    <property type="entry name" value="PROTEIN_KINASE_DOM"/>
    <property type="match status" value="1"/>
</dbReference>
<dbReference type="InterPro" id="IPR008271">
    <property type="entry name" value="Ser/Thr_kinase_AS"/>
</dbReference>
<dbReference type="PANTHER" id="PTHR44167">
    <property type="entry name" value="OVARIAN-SPECIFIC SERINE/THREONINE-PROTEIN KINASE LOK-RELATED"/>
    <property type="match status" value="1"/>
</dbReference>
<dbReference type="EMBL" id="UFAJ01000041">
    <property type="protein sequence ID" value="SSD58728.1"/>
    <property type="molecule type" value="Genomic_DNA"/>
</dbReference>
<evidence type="ECO:0000256" key="1">
    <source>
        <dbReference type="ARBA" id="ARBA00022741"/>
    </source>
</evidence>
<dbReference type="Pfam" id="PF00069">
    <property type="entry name" value="Pkinase"/>
    <property type="match status" value="1"/>
</dbReference>
<dbReference type="Proteomes" id="UP000262825">
    <property type="component" value="Unassembled WGS sequence"/>
</dbReference>
<evidence type="ECO:0000256" key="2">
    <source>
        <dbReference type="ARBA" id="ARBA00022840"/>
    </source>
</evidence>
<accession>A0A376B220</accession>
<evidence type="ECO:0000313" key="7">
    <source>
        <dbReference type="Proteomes" id="UP000262825"/>
    </source>
</evidence>
<dbReference type="SMART" id="SM00220">
    <property type="entry name" value="S_TKc"/>
    <property type="match status" value="1"/>
</dbReference>
<dbReference type="PANTHER" id="PTHR44167:SF30">
    <property type="entry name" value="PHOSPHORYLASE KINASE"/>
    <property type="match status" value="1"/>
</dbReference>
<feature type="region of interest" description="Disordered" evidence="4">
    <location>
        <begin position="667"/>
        <end position="696"/>
    </location>
</feature>